<dbReference type="GO" id="GO:0008270">
    <property type="term" value="F:zinc ion binding"/>
    <property type="evidence" value="ECO:0007669"/>
    <property type="project" value="UniProtKB-KW"/>
</dbReference>
<dbReference type="KEGG" id="dpx:DAPPUDRAFT_251375"/>
<feature type="compositionally biased region" description="Acidic residues" evidence="5">
    <location>
        <begin position="33"/>
        <end position="43"/>
    </location>
</feature>
<dbReference type="EMBL" id="GL732580">
    <property type="protein sequence ID" value="EFX74766.1"/>
    <property type="molecule type" value="Genomic_DNA"/>
</dbReference>
<dbReference type="InterPro" id="IPR036443">
    <property type="entry name" value="Znf_RanBP2_sf"/>
</dbReference>
<feature type="compositionally biased region" description="Acidic residues" evidence="5">
    <location>
        <begin position="58"/>
        <end position="67"/>
    </location>
</feature>
<feature type="compositionally biased region" description="Basic and acidic residues" evidence="5">
    <location>
        <begin position="99"/>
        <end position="114"/>
    </location>
</feature>
<reference evidence="7 8" key="1">
    <citation type="journal article" date="2011" name="Science">
        <title>The ecoresponsive genome of Daphnia pulex.</title>
        <authorList>
            <person name="Colbourne J.K."/>
            <person name="Pfrender M.E."/>
            <person name="Gilbert D."/>
            <person name="Thomas W.K."/>
            <person name="Tucker A."/>
            <person name="Oakley T.H."/>
            <person name="Tokishita S."/>
            <person name="Aerts A."/>
            <person name="Arnold G.J."/>
            <person name="Basu M.K."/>
            <person name="Bauer D.J."/>
            <person name="Caceres C.E."/>
            <person name="Carmel L."/>
            <person name="Casola C."/>
            <person name="Choi J.H."/>
            <person name="Detter J.C."/>
            <person name="Dong Q."/>
            <person name="Dusheyko S."/>
            <person name="Eads B.D."/>
            <person name="Frohlich T."/>
            <person name="Geiler-Samerotte K.A."/>
            <person name="Gerlach D."/>
            <person name="Hatcher P."/>
            <person name="Jogdeo S."/>
            <person name="Krijgsveld J."/>
            <person name="Kriventseva E.V."/>
            <person name="Kultz D."/>
            <person name="Laforsch C."/>
            <person name="Lindquist E."/>
            <person name="Lopez J."/>
            <person name="Manak J.R."/>
            <person name="Muller J."/>
            <person name="Pangilinan J."/>
            <person name="Patwardhan R.P."/>
            <person name="Pitluck S."/>
            <person name="Pritham E.J."/>
            <person name="Rechtsteiner A."/>
            <person name="Rho M."/>
            <person name="Rogozin I.B."/>
            <person name="Sakarya O."/>
            <person name="Salamov A."/>
            <person name="Schaack S."/>
            <person name="Shapiro H."/>
            <person name="Shiga Y."/>
            <person name="Skalitzky C."/>
            <person name="Smith Z."/>
            <person name="Souvorov A."/>
            <person name="Sung W."/>
            <person name="Tang Z."/>
            <person name="Tsuchiya D."/>
            <person name="Tu H."/>
            <person name="Vos H."/>
            <person name="Wang M."/>
            <person name="Wolf Y.I."/>
            <person name="Yamagata H."/>
            <person name="Yamada T."/>
            <person name="Ye Y."/>
            <person name="Shaw J.R."/>
            <person name="Andrews J."/>
            <person name="Crease T.J."/>
            <person name="Tang H."/>
            <person name="Lucas S.M."/>
            <person name="Robertson H.M."/>
            <person name="Bork P."/>
            <person name="Koonin E.V."/>
            <person name="Zdobnov E.M."/>
            <person name="Grigoriev I.V."/>
            <person name="Lynch M."/>
            <person name="Boore J.L."/>
        </authorList>
    </citation>
    <scope>NUCLEOTIDE SEQUENCE [LARGE SCALE GENOMIC DNA]</scope>
</reference>
<keyword evidence="1" id="KW-0479">Metal-binding</keyword>
<proteinExistence type="predicted"/>
<protein>
    <recommendedName>
        <fullName evidence="6">RanBP2-type domain-containing protein</fullName>
    </recommendedName>
</protein>
<sequence>MDQSTTEEQWECFKCLKMNPKWTTICITCLEPNSDDDLGDYDYAETSSDSNESLSSSSEEDNEDEQESGGSQEANKLQLQKRARKGRFLTNKKSKKAKKDQAKTDLKSLPEELSTHPLGTRGRVIKNGD</sequence>
<dbReference type="PROSITE" id="PS50199">
    <property type="entry name" value="ZF_RANBP2_2"/>
    <property type="match status" value="1"/>
</dbReference>
<keyword evidence="3" id="KW-0862">Zinc</keyword>
<feature type="region of interest" description="Disordered" evidence="5">
    <location>
        <begin position="32"/>
        <end position="129"/>
    </location>
</feature>
<evidence type="ECO:0000256" key="4">
    <source>
        <dbReference type="PROSITE-ProRule" id="PRU00322"/>
    </source>
</evidence>
<gene>
    <name evidence="7" type="ORF">DAPPUDRAFT_251375</name>
</gene>
<feature type="domain" description="RanBP2-type" evidence="6">
    <location>
        <begin position="6"/>
        <end position="35"/>
    </location>
</feature>
<evidence type="ECO:0000256" key="5">
    <source>
        <dbReference type="SAM" id="MobiDB-lite"/>
    </source>
</evidence>
<evidence type="ECO:0000313" key="8">
    <source>
        <dbReference type="Proteomes" id="UP000000305"/>
    </source>
</evidence>
<dbReference type="AlphaFoldDB" id="E9H098"/>
<accession>E9H098</accession>
<feature type="compositionally biased region" description="Low complexity" evidence="5">
    <location>
        <begin position="47"/>
        <end position="57"/>
    </location>
</feature>
<name>E9H098_DAPPU</name>
<keyword evidence="2 4" id="KW-0863">Zinc-finger</keyword>
<feature type="compositionally biased region" description="Basic residues" evidence="5">
    <location>
        <begin position="79"/>
        <end position="98"/>
    </location>
</feature>
<evidence type="ECO:0000256" key="3">
    <source>
        <dbReference type="ARBA" id="ARBA00022833"/>
    </source>
</evidence>
<evidence type="ECO:0000259" key="6">
    <source>
        <dbReference type="PROSITE" id="PS50199"/>
    </source>
</evidence>
<dbReference type="PROSITE" id="PS01358">
    <property type="entry name" value="ZF_RANBP2_1"/>
    <property type="match status" value="1"/>
</dbReference>
<dbReference type="InParanoid" id="E9H098"/>
<organism evidence="7 8">
    <name type="scientific">Daphnia pulex</name>
    <name type="common">Water flea</name>
    <dbReference type="NCBI Taxonomy" id="6669"/>
    <lineage>
        <taxon>Eukaryota</taxon>
        <taxon>Metazoa</taxon>
        <taxon>Ecdysozoa</taxon>
        <taxon>Arthropoda</taxon>
        <taxon>Crustacea</taxon>
        <taxon>Branchiopoda</taxon>
        <taxon>Diplostraca</taxon>
        <taxon>Cladocera</taxon>
        <taxon>Anomopoda</taxon>
        <taxon>Daphniidae</taxon>
        <taxon>Daphnia</taxon>
    </lineage>
</organism>
<dbReference type="InterPro" id="IPR001876">
    <property type="entry name" value="Znf_RanBP2"/>
</dbReference>
<evidence type="ECO:0000256" key="1">
    <source>
        <dbReference type="ARBA" id="ARBA00022723"/>
    </source>
</evidence>
<keyword evidence="8" id="KW-1185">Reference proteome</keyword>
<dbReference type="Proteomes" id="UP000000305">
    <property type="component" value="Unassembled WGS sequence"/>
</dbReference>
<evidence type="ECO:0000313" key="7">
    <source>
        <dbReference type="EMBL" id="EFX74766.1"/>
    </source>
</evidence>
<evidence type="ECO:0000256" key="2">
    <source>
        <dbReference type="ARBA" id="ARBA00022771"/>
    </source>
</evidence>
<dbReference type="SUPFAM" id="SSF90209">
    <property type="entry name" value="Ran binding protein zinc finger-like"/>
    <property type="match status" value="1"/>
</dbReference>
<dbReference type="HOGENOM" id="CLU_1950961_0_0_1"/>